<dbReference type="AlphaFoldDB" id="W0RS30"/>
<dbReference type="RefSeq" id="WP_148306518.1">
    <property type="nucleotide sequence ID" value="NZ_CP007129.1"/>
</dbReference>
<name>W0RS30_9BACT</name>
<proteinExistence type="predicted"/>
<protein>
    <submittedName>
        <fullName evidence="2">Uncharacterized protein</fullName>
    </submittedName>
</protein>
<evidence type="ECO:0000256" key="1">
    <source>
        <dbReference type="SAM" id="MobiDB-lite"/>
    </source>
</evidence>
<dbReference type="EMBL" id="CP007129">
    <property type="protein sequence ID" value="AHG92398.1"/>
    <property type="molecule type" value="Genomic_DNA"/>
</dbReference>
<gene>
    <name evidence="2" type="ORF">J421_4863</name>
</gene>
<geneLocation type="plasmid" evidence="2 3">
    <name>1</name>
</geneLocation>
<evidence type="ECO:0000313" key="3">
    <source>
        <dbReference type="Proteomes" id="UP000019151"/>
    </source>
</evidence>
<feature type="compositionally biased region" description="Low complexity" evidence="1">
    <location>
        <begin position="17"/>
        <end position="35"/>
    </location>
</feature>
<reference evidence="2 3" key="1">
    <citation type="journal article" date="2014" name="Genome Announc.">
        <title>Genome Sequence and Methylome of Soil Bacterium Gemmatirosa kalamazoonensis KBS708T, a Member of the Rarely Cultivated Gemmatimonadetes Phylum.</title>
        <authorList>
            <person name="Debruyn J.M."/>
            <person name="Radosevich M."/>
            <person name="Wommack K.E."/>
            <person name="Polson S.W."/>
            <person name="Hauser L.J."/>
            <person name="Fawaz M.N."/>
            <person name="Korlach J."/>
            <person name="Tsai Y.C."/>
        </authorList>
    </citation>
    <scope>NUCLEOTIDE SEQUENCE [LARGE SCALE GENOMIC DNA]</scope>
    <source>
        <strain evidence="2 3">KBS708</strain>
        <plasmid evidence="3">Plasmid 1</plasmid>
    </source>
</reference>
<dbReference type="InParanoid" id="W0RS30"/>
<dbReference type="KEGG" id="gba:J421_4863"/>
<organism evidence="2 3">
    <name type="scientific">Gemmatirosa kalamazoonensis</name>
    <dbReference type="NCBI Taxonomy" id="861299"/>
    <lineage>
        <taxon>Bacteria</taxon>
        <taxon>Pseudomonadati</taxon>
        <taxon>Gemmatimonadota</taxon>
        <taxon>Gemmatimonadia</taxon>
        <taxon>Gemmatimonadales</taxon>
        <taxon>Gemmatimonadaceae</taxon>
        <taxon>Gemmatirosa</taxon>
    </lineage>
</organism>
<sequence>MNASVRPSGEMHDVVRGPANGLPDAAPALPNAARAPRPPGGRHAIHAVSVSRPVSAGPPGRPPPPKRPPCDTSGDAAAPMRTHAKSASAHRQREPFASTSTAASPFTSANSPNGSVDAVYAVLGPAARVSASARRAWSNAARFSPVVASTTTNALPPRTDLRYQNRVGEIHVGGCATSTVRFAKRSPTAAARR</sequence>
<keyword evidence="2" id="KW-0614">Plasmid</keyword>
<keyword evidence="3" id="KW-1185">Reference proteome</keyword>
<dbReference type="Proteomes" id="UP000019151">
    <property type="component" value="Plasmid 1"/>
</dbReference>
<dbReference type="HOGENOM" id="CLU_1406997_0_0_0"/>
<accession>W0RS30</accession>
<feature type="region of interest" description="Disordered" evidence="1">
    <location>
        <begin position="1"/>
        <end position="115"/>
    </location>
</feature>
<evidence type="ECO:0000313" key="2">
    <source>
        <dbReference type="EMBL" id="AHG92398.1"/>
    </source>
</evidence>
<feature type="compositionally biased region" description="Low complexity" evidence="1">
    <location>
        <begin position="95"/>
        <end position="113"/>
    </location>
</feature>